<reference evidence="5" key="1">
    <citation type="submission" date="2016-10" db="EMBL/GenBank/DDBJ databases">
        <authorList>
            <person name="Varghese N."/>
            <person name="Submissions S."/>
        </authorList>
    </citation>
    <scope>NUCLEOTIDE SEQUENCE [LARGE SCALE GENOMIC DNA]</scope>
    <source>
        <strain evidence="5">DSM 26348</strain>
    </source>
</reference>
<comment type="catalytic activity">
    <reaction evidence="3">
        <text>2-C-methyl-D-erythritol 4-phosphate + CTP + H(+) = 4-CDP-2-C-methyl-D-erythritol + diphosphate</text>
        <dbReference type="Rhea" id="RHEA:13429"/>
        <dbReference type="ChEBI" id="CHEBI:15378"/>
        <dbReference type="ChEBI" id="CHEBI:33019"/>
        <dbReference type="ChEBI" id="CHEBI:37563"/>
        <dbReference type="ChEBI" id="CHEBI:57823"/>
        <dbReference type="ChEBI" id="CHEBI:58262"/>
        <dbReference type="EC" id="2.7.7.60"/>
    </reaction>
</comment>
<dbReference type="Gene3D" id="3.90.550.10">
    <property type="entry name" value="Spore Coat Polysaccharide Biosynthesis Protein SpsA, Chain A"/>
    <property type="match status" value="1"/>
</dbReference>
<keyword evidence="3" id="KW-0414">Isoprene biosynthesis</keyword>
<comment type="pathway">
    <text evidence="3">Isoprenoid biosynthesis; isopentenyl diphosphate biosynthesis via DXP pathway; isopentenyl diphosphate from 1-deoxy-D-xylulose 5-phosphate: step 2/6.</text>
</comment>
<dbReference type="InterPro" id="IPR034683">
    <property type="entry name" value="IspD/TarI"/>
</dbReference>
<comment type="function">
    <text evidence="3">Catalyzes the formation of 4-diphosphocytidyl-2-C-methyl-D-erythritol from CTP and 2-C-methyl-D-erythritol 4-phosphate (MEP).</text>
</comment>
<dbReference type="Pfam" id="PF01128">
    <property type="entry name" value="IspD"/>
    <property type="match status" value="1"/>
</dbReference>
<dbReference type="InterPro" id="IPR029044">
    <property type="entry name" value="Nucleotide-diphossugar_trans"/>
</dbReference>
<dbReference type="AlphaFoldDB" id="A0A1I3QTW4"/>
<dbReference type="HAMAP" id="MF_00108">
    <property type="entry name" value="IspD"/>
    <property type="match status" value="1"/>
</dbReference>
<dbReference type="PANTHER" id="PTHR32125:SF4">
    <property type="entry name" value="2-C-METHYL-D-ERYTHRITOL 4-PHOSPHATE CYTIDYLYLTRANSFERASE, CHLOROPLASTIC"/>
    <property type="match status" value="1"/>
</dbReference>
<evidence type="ECO:0000256" key="1">
    <source>
        <dbReference type="ARBA" id="ARBA00022679"/>
    </source>
</evidence>
<name>A0A1I3QTW4_9PLAN</name>
<gene>
    <name evidence="3" type="primary">ispD</name>
    <name evidence="4" type="ORF">SAMN05421753_11949</name>
</gene>
<sequence length="249" mass="27514">MPKFAVILAAAGQSSRFGDARRKKPFIDLKGRPVWVRAIEPLVNHPDVVQSLIVVAADDVEWFTEKFRPNLAFMNVDVIAGGKERADSVQNALAHVKSNVDYVAVHDAARPLLVKKWVDEVFAAAIKSGAAIPASPIASTIKRVAQGKITETVPREHLWGAQTPQVFERKLLLEAFAKRDKFVATDEAQLVERIGHAVSIVDCSPLNIKITTQEDFRMAEALLEVLPKEKSLANMHPFAADNPHLFKDL</sequence>
<evidence type="ECO:0000256" key="2">
    <source>
        <dbReference type="ARBA" id="ARBA00022695"/>
    </source>
</evidence>
<evidence type="ECO:0000313" key="4">
    <source>
        <dbReference type="EMBL" id="SFJ37538.1"/>
    </source>
</evidence>
<keyword evidence="5" id="KW-1185">Reference proteome</keyword>
<evidence type="ECO:0000256" key="3">
    <source>
        <dbReference type="HAMAP-Rule" id="MF_00108"/>
    </source>
</evidence>
<evidence type="ECO:0000313" key="5">
    <source>
        <dbReference type="Proteomes" id="UP000199518"/>
    </source>
</evidence>
<dbReference type="STRING" id="1576369.SAMN05421753_11949"/>
<protein>
    <recommendedName>
        <fullName evidence="3">2-C-methyl-D-erythritol 4-phosphate cytidylyltransferase</fullName>
        <ecNumber evidence="3">2.7.7.60</ecNumber>
    </recommendedName>
    <alternativeName>
        <fullName evidence="3">4-diphosphocytidyl-2C-methyl-D-erythritol synthase</fullName>
    </alternativeName>
    <alternativeName>
        <fullName evidence="3">MEP cytidylyltransferase</fullName>
        <shortName evidence="3">MCT</shortName>
    </alternativeName>
</protein>
<dbReference type="GO" id="GO:0050518">
    <property type="term" value="F:2-C-methyl-D-erythritol 4-phosphate cytidylyltransferase activity"/>
    <property type="evidence" value="ECO:0007669"/>
    <property type="project" value="UniProtKB-UniRule"/>
</dbReference>
<feature type="site" description="Transition state stabilizer" evidence="3">
    <location>
        <position position="24"/>
    </location>
</feature>
<comment type="similarity">
    <text evidence="3">Belongs to the IspD/TarI cytidylyltransferase family. IspD subfamily.</text>
</comment>
<keyword evidence="2 3" id="KW-0548">Nucleotidyltransferase</keyword>
<dbReference type="EC" id="2.7.7.60" evidence="3"/>
<feature type="site" description="Positions MEP for the nucleophilic attack" evidence="3">
    <location>
        <position position="209"/>
    </location>
</feature>
<dbReference type="InterPro" id="IPR001228">
    <property type="entry name" value="IspD"/>
</dbReference>
<feature type="site" description="Transition state stabilizer" evidence="3">
    <location>
        <position position="16"/>
    </location>
</feature>
<dbReference type="GO" id="GO:0019288">
    <property type="term" value="P:isopentenyl diphosphate biosynthetic process, methylerythritol 4-phosphate pathway"/>
    <property type="evidence" value="ECO:0007669"/>
    <property type="project" value="UniProtKB-UniRule"/>
</dbReference>
<dbReference type="NCBIfam" id="TIGR00453">
    <property type="entry name" value="ispD"/>
    <property type="match status" value="1"/>
</dbReference>
<organism evidence="4 5">
    <name type="scientific">Planctomicrobium piriforme</name>
    <dbReference type="NCBI Taxonomy" id="1576369"/>
    <lineage>
        <taxon>Bacteria</taxon>
        <taxon>Pseudomonadati</taxon>
        <taxon>Planctomycetota</taxon>
        <taxon>Planctomycetia</taxon>
        <taxon>Planctomycetales</taxon>
        <taxon>Planctomycetaceae</taxon>
        <taxon>Planctomicrobium</taxon>
    </lineage>
</organism>
<dbReference type="PANTHER" id="PTHR32125">
    <property type="entry name" value="2-C-METHYL-D-ERYTHRITOL 4-PHOSPHATE CYTIDYLYLTRANSFERASE, CHLOROPLASTIC"/>
    <property type="match status" value="1"/>
</dbReference>
<dbReference type="SUPFAM" id="SSF53448">
    <property type="entry name" value="Nucleotide-diphospho-sugar transferases"/>
    <property type="match status" value="1"/>
</dbReference>
<dbReference type="InterPro" id="IPR050088">
    <property type="entry name" value="IspD/TarI_cytidylyltransf_bact"/>
</dbReference>
<accession>A0A1I3QTW4</accession>
<proteinExistence type="inferred from homology"/>
<dbReference type="UniPathway" id="UPA00056">
    <property type="reaction ID" value="UER00093"/>
</dbReference>
<keyword evidence="1 3" id="KW-0808">Transferase</keyword>
<dbReference type="EMBL" id="FOQD01000019">
    <property type="protein sequence ID" value="SFJ37538.1"/>
    <property type="molecule type" value="Genomic_DNA"/>
</dbReference>
<dbReference type="CDD" id="cd02516">
    <property type="entry name" value="CDP-ME_synthetase"/>
    <property type="match status" value="1"/>
</dbReference>
<feature type="site" description="Positions MEP for the nucleophilic attack" evidence="3">
    <location>
        <position position="155"/>
    </location>
</feature>
<dbReference type="OrthoDB" id="9806837at2"/>
<dbReference type="Proteomes" id="UP000199518">
    <property type="component" value="Unassembled WGS sequence"/>
</dbReference>
<dbReference type="FunFam" id="3.90.550.10:FF:000003">
    <property type="entry name" value="2-C-methyl-D-erythritol 4-phosphate cytidylyltransferase"/>
    <property type="match status" value="1"/>
</dbReference>
<dbReference type="RefSeq" id="WP_092055228.1">
    <property type="nucleotide sequence ID" value="NZ_FOQD01000019.1"/>
</dbReference>